<name>A0ACC0WE57_9STRA</name>
<gene>
    <name evidence="1" type="ORF">PsorP6_018043</name>
</gene>
<sequence>MRFCGTSPRQSAAVADRRGLVPEKRIQQVDESFDAIVVGGGPTGSGTRPRRTWGATWHADRVHLIVGGSNTSPLLVLMYCPFDAIRSRHNTRGLAPFDVPYYWSSVASTSSLHWAYPDVNVAKALGGCGIHNAMQYCTYVDVVLSDGTSSGLIWSDNACVLLVLARTRGSTSLSIGL</sequence>
<reference evidence="1 2" key="1">
    <citation type="journal article" date="2022" name="bioRxiv">
        <title>The genome of the oomycete Peronosclerospora sorghi, a cosmopolitan pathogen of maize and sorghum, is inflated with dispersed pseudogenes.</title>
        <authorList>
            <person name="Fletcher K."/>
            <person name="Martin F."/>
            <person name="Isakeit T."/>
            <person name="Cavanaugh K."/>
            <person name="Magill C."/>
            <person name="Michelmore R."/>
        </authorList>
    </citation>
    <scope>NUCLEOTIDE SEQUENCE [LARGE SCALE GENOMIC DNA]</scope>
    <source>
        <strain evidence="1">P6</strain>
    </source>
</reference>
<accession>A0ACC0WE57</accession>
<evidence type="ECO:0000313" key="1">
    <source>
        <dbReference type="EMBL" id="KAI9917047.1"/>
    </source>
</evidence>
<organism evidence="1 2">
    <name type="scientific">Peronosclerospora sorghi</name>
    <dbReference type="NCBI Taxonomy" id="230839"/>
    <lineage>
        <taxon>Eukaryota</taxon>
        <taxon>Sar</taxon>
        <taxon>Stramenopiles</taxon>
        <taxon>Oomycota</taxon>
        <taxon>Peronosporomycetes</taxon>
        <taxon>Peronosporales</taxon>
        <taxon>Peronosporaceae</taxon>
        <taxon>Peronosclerospora</taxon>
    </lineage>
</organism>
<dbReference type="Proteomes" id="UP001163321">
    <property type="component" value="Chromosome 2"/>
</dbReference>
<dbReference type="EMBL" id="CM047581">
    <property type="protein sequence ID" value="KAI9917047.1"/>
    <property type="molecule type" value="Genomic_DNA"/>
</dbReference>
<keyword evidence="2" id="KW-1185">Reference proteome</keyword>
<evidence type="ECO:0000313" key="2">
    <source>
        <dbReference type="Proteomes" id="UP001163321"/>
    </source>
</evidence>
<proteinExistence type="predicted"/>
<protein>
    <submittedName>
        <fullName evidence="1">Uncharacterized protein</fullName>
    </submittedName>
</protein>
<comment type="caution">
    <text evidence="1">The sequence shown here is derived from an EMBL/GenBank/DDBJ whole genome shotgun (WGS) entry which is preliminary data.</text>
</comment>